<dbReference type="AlphaFoldDB" id="A0A0C3AKF0"/>
<evidence type="ECO:0000313" key="1">
    <source>
        <dbReference type="EMBL" id="KIM20504.1"/>
    </source>
</evidence>
<reference evidence="1 2" key="1">
    <citation type="submission" date="2014-04" db="EMBL/GenBank/DDBJ databases">
        <authorList>
            <consortium name="DOE Joint Genome Institute"/>
            <person name="Kuo A."/>
            <person name="Zuccaro A."/>
            <person name="Kohler A."/>
            <person name="Nagy L.G."/>
            <person name="Floudas D."/>
            <person name="Copeland A."/>
            <person name="Barry K.W."/>
            <person name="Cichocki N."/>
            <person name="Veneault-Fourrey C."/>
            <person name="LaButti K."/>
            <person name="Lindquist E.A."/>
            <person name="Lipzen A."/>
            <person name="Lundell T."/>
            <person name="Morin E."/>
            <person name="Murat C."/>
            <person name="Sun H."/>
            <person name="Tunlid A."/>
            <person name="Henrissat B."/>
            <person name="Grigoriev I.V."/>
            <person name="Hibbett D.S."/>
            <person name="Martin F."/>
            <person name="Nordberg H.P."/>
            <person name="Cantor M.N."/>
            <person name="Hua S.X."/>
        </authorList>
    </citation>
    <scope>NUCLEOTIDE SEQUENCE [LARGE SCALE GENOMIC DNA]</scope>
    <source>
        <strain evidence="1 2">MAFF 305830</strain>
    </source>
</reference>
<reference evidence="2" key="2">
    <citation type="submission" date="2015-01" db="EMBL/GenBank/DDBJ databases">
        <title>Evolutionary Origins and Diversification of the Mycorrhizal Mutualists.</title>
        <authorList>
            <consortium name="DOE Joint Genome Institute"/>
            <consortium name="Mycorrhizal Genomics Consortium"/>
            <person name="Kohler A."/>
            <person name="Kuo A."/>
            <person name="Nagy L.G."/>
            <person name="Floudas D."/>
            <person name="Copeland A."/>
            <person name="Barry K.W."/>
            <person name="Cichocki N."/>
            <person name="Veneault-Fourrey C."/>
            <person name="LaButti K."/>
            <person name="Lindquist E.A."/>
            <person name="Lipzen A."/>
            <person name="Lundell T."/>
            <person name="Morin E."/>
            <person name="Murat C."/>
            <person name="Riley R."/>
            <person name="Ohm R."/>
            <person name="Sun H."/>
            <person name="Tunlid A."/>
            <person name="Henrissat B."/>
            <person name="Grigoriev I.V."/>
            <person name="Hibbett D.S."/>
            <person name="Martin F."/>
        </authorList>
    </citation>
    <scope>NUCLEOTIDE SEQUENCE [LARGE SCALE GENOMIC DNA]</scope>
    <source>
        <strain evidence="2">MAFF 305830</strain>
    </source>
</reference>
<accession>A0A0C3AKF0</accession>
<protein>
    <submittedName>
        <fullName evidence="1">Uncharacterized protein</fullName>
    </submittedName>
</protein>
<gene>
    <name evidence="1" type="ORF">M408DRAFT_30306</name>
</gene>
<sequence>MVIWKKDTVLHPILLPSLQNLDIISPMSHWILFSFEEDTWLGLFSIVDYLSAPYIEKLTLRGSLQRTLAVVAKGNMNMCPSELSLYILSLDQAINGPVMGVNPAWHRLNCARLDIRFDNKTMFSHQSFAEARPVFDAILSFLPKTCLVCIETQSDVPFPLGLAETVYIEYDDYFGPDNGWSKDEIAAMNMVRLFVADIALSRGYVMWSTFAFIEHVTAVDRCLKTTFYDLLESELQDDIKYTRLFAELEYLRCFPEEVVTAVSVFKMRNLRVLYIESEDWSYNDAKTTYQCIMEHAEDLPRLTTLHFESPPIYWKLLIDFVGSFNKSSRGGGITTLKLPTQPHHIVWELKAALNSRPEGYVTDYLDRGKSEYEELEVCWVCFENGWVCAGKKWCTRSSTGPTVSITKDTDWHGIDWYASILRDHYLTAFD</sequence>
<proteinExistence type="predicted"/>
<evidence type="ECO:0000313" key="2">
    <source>
        <dbReference type="Proteomes" id="UP000054097"/>
    </source>
</evidence>
<keyword evidence="2" id="KW-1185">Reference proteome</keyword>
<dbReference type="EMBL" id="KN824428">
    <property type="protein sequence ID" value="KIM20504.1"/>
    <property type="molecule type" value="Genomic_DNA"/>
</dbReference>
<name>A0A0C3AKF0_SERVB</name>
<dbReference type="Proteomes" id="UP000054097">
    <property type="component" value="Unassembled WGS sequence"/>
</dbReference>
<organism evidence="1 2">
    <name type="scientific">Serendipita vermifera MAFF 305830</name>
    <dbReference type="NCBI Taxonomy" id="933852"/>
    <lineage>
        <taxon>Eukaryota</taxon>
        <taxon>Fungi</taxon>
        <taxon>Dikarya</taxon>
        <taxon>Basidiomycota</taxon>
        <taxon>Agaricomycotina</taxon>
        <taxon>Agaricomycetes</taxon>
        <taxon>Sebacinales</taxon>
        <taxon>Serendipitaceae</taxon>
        <taxon>Serendipita</taxon>
    </lineage>
</organism>
<dbReference type="HOGENOM" id="CLU_687292_0_0_1"/>